<keyword evidence="11" id="KW-0804">Transcription</keyword>
<dbReference type="EMBL" id="CAADRP010001446">
    <property type="protein sequence ID" value="VFU38616.1"/>
    <property type="molecule type" value="Genomic_DNA"/>
</dbReference>
<feature type="transmembrane region" description="Helical" evidence="14">
    <location>
        <begin position="154"/>
        <end position="173"/>
    </location>
</feature>
<dbReference type="InterPro" id="IPR054549">
    <property type="entry name" value="UVB_sens_RUS_dom"/>
</dbReference>
<evidence type="ECO:0000256" key="4">
    <source>
        <dbReference type="ARBA" id="ARBA00010916"/>
    </source>
</evidence>
<dbReference type="GO" id="GO:0009926">
    <property type="term" value="P:auxin polar transport"/>
    <property type="evidence" value="ECO:0007669"/>
    <property type="project" value="TreeGrafter"/>
</dbReference>
<evidence type="ECO:0000256" key="13">
    <source>
        <dbReference type="SAM" id="MobiDB-lite"/>
    </source>
</evidence>
<dbReference type="InterPro" id="IPR020846">
    <property type="entry name" value="MFS_dom"/>
</dbReference>
<dbReference type="SUPFAM" id="SSF103473">
    <property type="entry name" value="MFS general substrate transporter"/>
    <property type="match status" value="1"/>
</dbReference>
<organism evidence="16">
    <name type="scientific">Salix viminalis</name>
    <name type="common">Common osier</name>
    <name type="synonym">Basket willow</name>
    <dbReference type="NCBI Taxonomy" id="40686"/>
    <lineage>
        <taxon>Eukaryota</taxon>
        <taxon>Viridiplantae</taxon>
        <taxon>Streptophyta</taxon>
        <taxon>Embryophyta</taxon>
        <taxon>Tracheophyta</taxon>
        <taxon>Spermatophyta</taxon>
        <taxon>Magnoliopsida</taxon>
        <taxon>eudicotyledons</taxon>
        <taxon>Gunneridae</taxon>
        <taxon>Pentapetalae</taxon>
        <taxon>rosids</taxon>
        <taxon>fabids</taxon>
        <taxon>Malpighiales</taxon>
        <taxon>Salicaceae</taxon>
        <taxon>Saliceae</taxon>
        <taxon>Salix</taxon>
    </lineage>
</organism>
<evidence type="ECO:0000256" key="2">
    <source>
        <dbReference type="ARBA" id="ARBA00004141"/>
    </source>
</evidence>
<evidence type="ECO:0000259" key="15">
    <source>
        <dbReference type="PROSITE" id="PS50850"/>
    </source>
</evidence>
<dbReference type="Gene3D" id="1.20.1250.20">
    <property type="entry name" value="MFS general substrate transporter like domains"/>
    <property type="match status" value="1"/>
</dbReference>
<keyword evidence="5 14" id="KW-0812">Transmembrane</keyword>
<dbReference type="GO" id="GO:0016020">
    <property type="term" value="C:membrane"/>
    <property type="evidence" value="ECO:0007669"/>
    <property type="project" value="UniProtKB-SubCell"/>
</dbReference>
<dbReference type="PANTHER" id="PTHR12770">
    <property type="entry name" value="RUS1 FAMILY PROTEIN C16ORF58"/>
    <property type="match status" value="1"/>
</dbReference>
<sequence>MVGALPAALTYYWRMKMPETARYTALVAKNAKQAASDMSKVLQVDLEVEEQKVEQLTEDRSNQFGLFTKKFLHRHGLHLLGTTSTWFLLDIAFYSQNLFQKDIFSAIGWIPKAETMNAIDEVYRIARAQTLIALCSTVPGYWFTVAFIDRIGRFAIQLMGFFFMTVFMFALAIPYKHWTHKDNRIGFVIIYSLTFFFANFGPNATTFVVPAEIFPARLRSTCHGISAAAGKLGAIVGAFGTATRTKTDAGYPPGIGVRNSLLVLGVVNFFGILFTFLVPESNGRSLEEMSGENETDDEGSEPNLEQDPGQCGNVLKGFEGFLSSSKNTALLKRSRKFQPEDRLFSLSSVTSPAAEEQATGRDDGRSEFGGGRPKGGGIYSNGQGKPKKGRGASRDSKKIRPSADPDFDYDDDAALTFLKRHASLPSHVLGHRAEIFVTSVNFSPSNLEGRRVSYLFLRCTNMNLLDMIKMRKKEPDKTPEIPVYWVETSDSVSRHFQFQPDGQLSMKLLDDARPVYRRVVESFLSKFFPSGYPYSVNEGYLRYTQFRALQHFSSAALSVLSTQSLLFAAGLRPTPAQATAVSWILKDGMQHVGKLICSNLGARMDSEPKRWRILADVLYDLGTGLEVLSPLCPHLFLEVGRPWQFCKGDGSSCSKGNKVANIFFICQRRQSKRPICKRGGISTLFNVLGLGVGIHLASTFCSSMQGKLVAGPLLSIVHVCCVVEEMRATPVNTLNPQRTAMIVADFVKTGKISSPADLRYHEDLLFPGRLIEDAGNVKVGQDLHRAVRPSKLRELKEIFPEEKFILSPGNRWTDLVLEQNASGEDVLRAWLVAAYALSMKKSSHESTFVTLQDAYAKMNSVFDPFLSELQAKGWYTDRFLDGTGSRLGTVMLYEQQPVKNQQRFFVNGTRLPGNCLLTTGTCTTYNVMRYFDH</sequence>
<evidence type="ECO:0000256" key="10">
    <source>
        <dbReference type="ARBA" id="ARBA00023136"/>
    </source>
</evidence>
<dbReference type="GO" id="GO:0009941">
    <property type="term" value="C:chloroplast envelope"/>
    <property type="evidence" value="ECO:0007669"/>
    <property type="project" value="TreeGrafter"/>
</dbReference>
<evidence type="ECO:0000256" key="3">
    <source>
        <dbReference type="ARBA" id="ARBA00007558"/>
    </source>
</evidence>
<gene>
    <name evidence="16" type="ORF">SVIM_LOCUS211584</name>
</gene>
<feature type="region of interest" description="Disordered" evidence="13">
    <location>
        <begin position="285"/>
        <end position="310"/>
    </location>
</feature>
<evidence type="ECO:0000256" key="7">
    <source>
        <dbReference type="ARBA" id="ARBA00022989"/>
    </source>
</evidence>
<feature type="compositionally biased region" description="Gly residues" evidence="13">
    <location>
        <begin position="367"/>
        <end position="379"/>
    </location>
</feature>
<dbReference type="InterPro" id="IPR005828">
    <property type="entry name" value="MFS_sugar_transport-like"/>
</dbReference>
<dbReference type="GO" id="GO:0022857">
    <property type="term" value="F:transmembrane transporter activity"/>
    <property type="evidence" value="ECO:0007669"/>
    <property type="project" value="InterPro"/>
</dbReference>
<feature type="region of interest" description="Disordered" evidence="13">
    <location>
        <begin position="348"/>
        <end position="405"/>
    </location>
</feature>
<name>A0A6N2LSS3_SALVM</name>
<feature type="compositionally biased region" description="Basic and acidic residues" evidence="13">
    <location>
        <begin position="392"/>
        <end position="403"/>
    </location>
</feature>
<dbReference type="PROSITE" id="PS50850">
    <property type="entry name" value="MFS"/>
    <property type="match status" value="1"/>
</dbReference>
<evidence type="ECO:0000256" key="11">
    <source>
        <dbReference type="ARBA" id="ARBA00023163"/>
    </source>
</evidence>
<dbReference type="InterPro" id="IPR055412">
    <property type="entry name" value="UVB_sens_C"/>
</dbReference>
<comment type="similarity">
    <text evidence="4">Belongs to the EAF6 family.</text>
</comment>
<dbReference type="GO" id="GO:0005634">
    <property type="term" value="C:nucleus"/>
    <property type="evidence" value="ECO:0007669"/>
    <property type="project" value="UniProtKB-SubCell"/>
</dbReference>
<feature type="transmembrane region" description="Helical" evidence="14">
    <location>
        <begin position="185"/>
        <end position="202"/>
    </location>
</feature>
<dbReference type="GO" id="GO:0000123">
    <property type="term" value="C:histone acetyltransferase complex"/>
    <property type="evidence" value="ECO:0007669"/>
    <property type="project" value="InterPro"/>
</dbReference>
<comment type="subcellular location">
    <subcellularLocation>
        <location evidence="2">Membrane</location>
        <topology evidence="2">Multi-pass membrane protein</topology>
    </subcellularLocation>
    <subcellularLocation>
        <location evidence="1">Nucleus</location>
    </subcellularLocation>
</comment>
<evidence type="ECO:0000256" key="14">
    <source>
        <dbReference type="SAM" id="Phobius"/>
    </source>
</evidence>
<accession>A0A6N2LSS3</accession>
<comment type="similarity">
    <text evidence="3">Belongs to the RUS1 family.</text>
</comment>
<keyword evidence="6" id="KW-0156">Chromatin regulator</keyword>
<keyword evidence="10 14" id="KW-0472">Membrane</keyword>
<reference evidence="16" key="1">
    <citation type="submission" date="2019-03" db="EMBL/GenBank/DDBJ databases">
        <authorList>
            <person name="Mank J."/>
            <person name="Almeida P."/>
        </authorList>
    </citation>
    <scope>NUCLEOTIDE SEQUENCE</scope>
    <source>
        <strain evidence="16">78183</strain>
    </source>
</reference>
<dbReference type="InterPro" id="IPR036259">
    <property type="entry name" value="MFS_trans_sf"/>
</dbReference>
<dbReference type="GO" id="GO:0006325">
    <property type="term" value="P:chromatin organization"/>
    <property type="evidence" value="ECO:0007669"/>
    <property type="project" value="UniProtKB-KW"/>
</dbReference>
<feature type="domain" description="Major facilitator superfamily (MFS) profile" evidence="15">
    <location>
        <begin position="1"/>
        <end position="283"/>
    </location>
</feature>
<dbReference type="GO" id="GO:0010224">
    <property type="term" value="P:response to UV-B"/>
    <property type="evidence" value="ECO:0007669"/>
    <property type="project" value="TreeGrafter"/>
</dbReference>
<dbReference type="Pfam" id="PF04884">
    <property type="entry name" value="UVB_sens_prot"/>
    <property type="match status" value="1"/>
</dbReference>
<evidence type="ECO:0000256" key="6">
    <source>
        <dbReference type="ARBA" id="ARBA00022853"/>
    </source>
</evidence>
<proteinExistence type="inferred from homology"/>
<dbReference type="Pfam" id="PF09340">
    <property type="entry name" value="NuA4"/>
    <property type="match status" value="1"/>
</dbReference>
<dbReference type="AlphaFoldDB" id="A0A6N2LSS3"/>
<keyword evidence="8" id="KW-0805">Transcription regulation</keyword>
<evidence type="ECO:0000256" key="5">
    <source>
        <dbReference type="ARBA" id="ARBA00022692"/>
    </source>
</evidence>
<dbReference type="Pfam" id="PF24160">
    <property type="entry name" value="UVB_sens_C"/>
    <property type="match status" value="1"/>
</dbReference>
<evidence type="ECO:0000256" key="8">
    <source>
        <dbReference type="ARBA" id="ARBA00023015"/>
    </source>
</evidence>
<evidence type="ECO:0000256" key="1">
    <source>
        <dbReference type="ARBA" id="ARBA00004123"/>
    </source>
</evidence>
<keyword evidence="12" id="KW-0539">Nucleus</keyword>
<evidence type="ECO:0000313" key="16">
    <source>
        <dbReference type="EMBL" id="VFU38616.1"/>
    </source>
</evidence>
<dbReference type="Pfam" id="PF00083">
    <property type="entry name" value="Sugar_tr"/>
    <property type="match status" value="1"/>
</dbReference>
<dbReference type="InterPro" id="IPR015418">
    <property type="entry name" value="Eaf6"/>
</dbReference>
<evidence type="ECO:0000256" key="9">
    <source>
        <dbReference type="ARBA" id="ARBA00023054"/>
    </source>
</evidence>
<protein>
    <recommendedName>
        <fullName evidence="15">Major facilitator superfamily (MFS) profile domain-containing protein</fullName>
    </recommendedName>
</protein>
<dbReference type="InterPro" id="IPR006968">
    <property type="entry name" value="RUS_fam"/>
</dbReference>
<feature type="compositionally biased region" description="Acidic residues" evidence="13">
    <location>
        <begin position="289"/>
        <end position="300"/>
    </location>
</feature>
<evidence type="ECO:0000256" key="12">
    <source>
        <dbReference type="ARBA" id="ARBA00023242"/>
    </source>
</evidence>
<keyword evidence="7 14" id="KW-1133">Transmembrane helix</keyword>
<feature type="transmembrane region" description="Helical" evidence="14">
    <location>
        <begin position="261"/>
        <end position="279"/>
    </location>
</feature>
<dbReference type="PANTHER" id="PTHR12770:SF5">
    <property type="entry name" value="PROTEIN ROOT UVB SENSITIVE 2, CHLOROPLASTIC"/>
    <property type="match status" value="1"/>
</dbReference>
<keyword evidence="9" id="KW-0175">Coiled coil</keyword>